<dbReference type="Pfam" id="PF19631">
    <property type="entry name" value="Trypco2"/>
    <property type="match status" value="1"/>
</dbReference>
<name>A0ABS2A5D6_9ACTN</name>
<dbReference type="Proteomes" id="UP000632138">
    <property type="component" value="Unassembled WGS sequence"/>
</dbReference>
<gene>
    <name evidence="3" type="ORF">JIG36_05725</name>
</gene>
<dbReference type="RefSeq" id="WP_203374895.1">
    <property type="nucleotide sequence ID" value="NZ_JAENHP010000001.1"/>
</dbReference>
<comment type="caution">
    <text evidence="3">The sequence shown here is derived from an EMBL/GenBank/DDBJ whole genome shotgun (WGS) entry which is preliminary data.</text>
</comment>
<proteinExistence type="predicted"/>
<evidence type="ECO:0000259" key="2">
    <source>
        <dbReference type="Pfam" id="PF19631"/>
    </source>
</evidence>
<dbReference type="InterPro" id="IPR045608">
    <property type="entry name" value="Trypco2"/>
</dbReference>
<feature type="domain" description="Trypsin-co-occurring" evidence="2">
    <location>
        <begin position="3"/>
        <end position="80"/>
    </location>
</feature>
<protein>
    <recommendedName>
        <fullName evidence="2">Trypsin-co-occurring domain-containing protein</fullName>
    </recommendedName>
</protein>
<evidence type="ECO:0000256" key="1">
    <source>
        <dbReference type="SAM" id="MobiDB-lite"/>
    </source>
</evidence>
<accession>A0ABS2A5D6</accession>
<keyword evidence="4" id="KW-1185">Reference proteome</keyword>
<reference evidence="3 4" key="1">
    <citation type="submission" date="2021-01" db="EMBL/GenBank/DDBJ databases">
        <title>Actinoplanes sp. nov. LDG1-06 isolated from lichen.</title>
        <authorList>
            <person name="Saeng-In P."/>
            <person name="Phongsopitanun W."/>
            <person name="Kanchanasin P."/>
            <person name="Yuki M."/>
            <person name="Kudo T."/>
            <person name="Ohkuma M."/>
            <person name="Tanasupawat S."/>
        </authorList>
    </citation>
    <scope>NUCLEOTIDE SEQUENCE [LARGE SCALE GENOMIC DNA]</scope>
    <source>
        <strain evidence="3 4">LDG1-06</strain>
    </source>
</reference>
<dbReference type="EMBL" id="JAENHP010000001">
    <property type="protein sequence ID" value="MBM2615058.1"/>
    <property type="molecule type" value="Genomic_DNA"/>
</dbReference>
<evidence type="ECO:0000313" key="3">
    <source>
        <dbReference type="EMBL" id="MBM2615058.1"/>
    </source>
</evidence>
<organism evidence="3 4">
    <name type="scientific">Paractinoplanes ovalisporus</name>
    <dbReference type="NCBI Taxonomy" id="2810368"/>
    <lineage>
        <taxon>Bacteria</taxon>
        <taxon>Bacillati</taxon>
        <taxon>Actinomycetota</taxon>
        <taxon>Actinomycetes</taxon>
        <taxon>Micromonosporales</taxon>
        <taxon>Micromonosporaceae</taxon>
        <taxon>Paractinoplanes</taxon>
    </lineage>
</organism>
<evidence type="ECO:0000313" key="4">
    <source>
        <dbReference type="Proteomes" id="UP000632138"/>
    </source>
</evidence>
<feature type="region of interest" description="Disordered" evidence="1">
    <location>
        <begin position="78"/>
        <end position="108"/>
    </location>
</feature>
<sequence length="108" mass="11289">MDIELGDAVAALRSELLLAAENGIDQDVSFVVGPIELEFAVELRADARAKAGFKAWVVTGEVAAGVNRGTTQKVKVTLTPQRPDGGGWLVAGRPPASGPAQHSDRLGR</sequence>